<evidence type="ECO:0000313" key="2">
    <source>
        <dbReference type="Proteomes" id="UP001569512"/>
    </source>
</evidence>
<dbReference type="RefSeq" id="WP_371903996.1">
    <property type="nucleotide sequence ID" value="NZ_JBGMSU010000193.1"/>
</dbReference>
<evidence type="ECO:0000313" key="1">
    <source>
        <dbReference type="EMBL" id="MFA0941183.1"/>
    </source>
</evidence>
<gene>
    <name evidence="1" type="ORF">ACDH53_27860</name>
</gene>
<dbReference type="Proteomes" id="UP001569512">
    <property type="component" value="Unassembled WGS sequence"/>
</dbReference>
<feature type="non-terminal residue" evidence="1">
    <location>
        <position position="26"/>
    </location>
</feature>
<organism evidence="1 2">
    <name type="scientific">Pseudomonas tremae</name>
    <dbReference type="NCBI Taxonomy" id="200454"/>
    <lineage>
        <taxon>Bacteria</taxon>
        <taxon>Pseudomonadati</taxon>
        <taxon>Pseudomonadota</taxon>
        <taxon>Gammaproteobacteria</taxon>
        <taxon>Pseudomonadales</taxon>
        <taxon>Pseudomonadaceae</taxon>
        <taxon>Pseudomonas</taxon>
    </lineage>
</organism>
<sequence>MATICRTSDGDLLDTLCQHYYGHLNG</sequence>
<reference evidence="1 2" key="1">
    <citation type="submission" date="2024-06" db="EMBL/GenBank/DDBJ databases">
        <title>Genome sequences for Pseudomonas syringae strains with characterized LPS.</title>
        <authorList>
            <person name="Baltrus D.A."/>
            <person name="Krings L."/>
        </authorList>
    </citation>
    <scope>NUCLEOTIDE SEQUENCE [LARGE SCALE GENOMIC DNA]</scope>
    <source>
        <strain evidence="1 2">NCPPB2708</strain>
    </source>
</reference>
<dbReference type="Pfam" id="PF05489">
    <property type="entry name" value="Phage_tail_X"/>
    <property type="match status" value="1"/>
</dbReference>
<keyword evidence="2" id="KW-1185">Reference proteome</keyword>
<dbReference type="InterPro" id="IPR008861">
    <property type="entry name" value="GpX-like"/>
</dbReference>
<protein>
    <submittedName>
        <fullName evidence="1">Tail protein X</fullName>
    </submittedName>
</protein>
<comment type="caution">
    <text evidence="1">The sequence shown here is derived from an EMBL/GenBank/DDBJ whole genome shotgun (WGS) entry which is preliminary data.</text>
</comment>
<dbReference type="EMBL" id="JBGMSU010000193">
    <property type="protein sequence ID" value="MFA0941183.1"/>
    <property type="molecule type" value="Genomic_DNA"/>
</dbReference>
<name>A0ABV4PM61_9PSED</name>
<accession>A0ABV4PM61</accession>
<proteinExistence type="predicted"/>